<dbReference type="Proteomes" id="UP001596207">
    <property type="component" value="Unassembled WGS sequence"/>
</dbReference>
<sequence length="351" mass="38598">MAEGATRTRRPPVMDPGLSLGWDDGPLDGLSCLLRCVESALRAEGFDNREIAQALAVPLDLRGDRRKSSWFRHGRLEWRNAVDGHEHWDEFTALVAAGTPCVLMPDRYYWPGDEFEGVAHFLDHMVLAVAYDGEVLEVLDTDAPPADGYRRRIPVTPDVVRGCCRFATAHFTPPDDDAAALRATLLEPTAVALAEDLPALRAVARRWRRDGLTGPAARALHVVVLGAVQPSLFLTALAVEQAYPALATELLAASRAAQRLGRTLIGAHRWAGAQADDTSVYAPVLAVFEACEATLARLGDELHRQLDLPAPDPDADGDDEGVWRRIVRNQAWCYADRVAPADQHRDEERNR</sequence>
<accession>A0ABW1HTX1</accession>
<dbReference type="RefSeq" id="WP_353898339.1">
    <property type="nucleotide sequence ID" value="NZ_CP158970.1"/>
</dbReference>
<dbReference type="EMBL" id="JBHSQQ010000209">
    <property type="protein sequence ID" value="MFC5944663.1"/>
    <property type="molecule type" value="Genomic_DNA"/>
</dbReference>
<evidence type="ECO:0000313" key="2">
    <source>
        <dbReference type="Proteomes" id="UP001596207"/>
    </source>
</evidence>
<protein>
    <recommendedName>
        <fullName evidence="3">NlpC/p60-like transpeptidase</fullName>
    </recommendedName>
</protein>
<evidence type="ECO:0000313" key="1">
    <source>
        <dbReference type="EMBL" id="MFC5944663.1"/>
    </source>
</evidence>
<name>A0ABW1HTX1_9ACTN</name>
<keyword evidence="2" id="KW-1185">Reference proteome</keyword>
<gene>
    <name evidence="1" type="ORF">ACFPZ4_24715</name>
</gene>
<reference evidence="2" key="1">
    <citation type="journal article" date="2019" name="Int. J. Syst. Evol. Microbiol.">
        <title>The Global Catalogue of Microorganisms (GCM) 10K type strain sequencing project: providing services to taxonomists for standard genome sequencing and annotation.</title>
        <authorList>
            <consortium name="The Broad Institute Genomics Platform"/>
            <consortium name="The Broad Institute Genome Sequencing Center for Infectious Disease"/>
            <person name="Wu L."/>
            <person name="Ma J."/>
        </authorList>
    </citation>
    <scope>NUCLEOTIDE SEQUENCE [LARGE SCALE GENOMIC DNA]</scope>
    <source>
        <strain evidence="2">CGMCC 4.7173</strain>
    </source>
</reference>
<proteinExistence type="predicted"/>
<evidence type="ECO:0008006" key="3">
    <source>
        <dbReference type="Google" id="ProtNLM"/>
    </source>
</evidence>
<organism evidence="1 2">
    <name type="scientific">Micromonospora harpali</name>
    <dbReference type="NCBI Taxonomy" id="1490225"/>
    <lineage>
        <taxon>Bacteria</taxon>
        <taxon>Bacillati</taxon>
        <taxon>Actinomycetota</taxon>
        <taxon>Actinomycetes</taxon>
        <taxon>Micromonosporales</taxon>
        <taxon>Micromonosporaceae</taxon>
        <taxon>Micromonospora</taxon>
    </lineage>
</organism>
<comment type="caution">
    <text evidence="1">The sequence shown here is derived from an EMBL/GenBank/DDBJ whole genome shotgun (WGS) entry which is preliminary data.</text>
</comment>